<reference evidence="2" key="1">
    <citation type="journal article" date="2023" name="Nat. Plants">
        <title>Single-cell RNA sequencing provides a high-resolution roadmap for understanding the multicellular compartmentation of specialized metabolism.</title>
        <authorList>
            <person name="Sun S."/>
            <person name="Shen X."/>
            <person name="Li Y."/>
            <person name="Li Y."/>
            <person name="Wang S."/>
            <person name="Li R."/>
            <person name="Zhang H."/>
            <person name="Shen G."/>
            <person name="Guo B."/>
            <person name="Wei J."/>
            <person name="Xu J."/>
            <person name="St-Pierre B."/>
            <person name="Chen S."/>
            <person name="Sun C."/>
        </authorList>
    </citation>
    <scope>NUCLEOTIDE SEQUENCE [LARGE SCALE GENOMIC DNA]</scope>
</reference>
<evidence type="ECO:0000313" key="2">
    <source>
        <dbReference type="Proteomes" id="UP001060085"/>
    </source>
</evidence>
<evidence type="ECO:0000313" key="1">
    <source>
        <dbReference type="EMBL" id="KAI5667780.1"/>
    </source>
</evidence>
<accession>A0ACC0B546</accession>
<comment type="caution">
    <text evidence="1">The sequence shown here is derived from an EMBL/GenBank/DDBJ whole genome shotgun (WGS) entry which is preliminary data.</text>
</comment>
<keyword evidence="2" id="KW-1185">Reference proteome</keyword>
<dbReference type="EMBL" id="CM044704">
    <property type="protein sequence ID" value="KAI5667780.1"/>
    <property type="molecule type" value="Genomic_DNA"/>
</dbReference>
<proteinExistence type="predicted"/>
<protein>
    <submittedName>
        <fullName evidence="1">Uncharacterized protein</fullName>
    </submittedName>
</protein>
<sequence>MREGFVQRWGEGGKKKEEKRERSEIEPSSGSGSGGKKNFTLVYYSGLHMENENNTTRILLSQKIRTSSHWKGSRKSSLEDNNLTKHMRECDAYGRLLNHMLTYIVVPSKGLKISITFMHRKRNKDSLYHEENPQINSQNRWKNQWVSNKREPSKARKTLLEVLNKEAEEFLTEKKQRKLTHNKVIHPLLNHLDRIHLVLGSFKTRMNIVRVSFAYFSKSSSNLLICAKDLKVSLNRLDGTFLRRSEAYKDHWLGHRLYIREAKEGRISRNFGKTTIFKATCCDVDPNTFEEFLEPEEYIDHGHLFTTDRIFNSKVELVDWAKETAMKGNTYLIITRYLKSRTSDRRPYVILTCEHGVAVKKNTKQRVNNEEKEVPIKRQGL</sequence>
<organism evidence="1 2">
    <name type="scientific">Catharanthus roseus</name>
    <name type="common">Madagascar periwinkle</name>
    <name type="synonym">Vinca rosea</name>
    <dbReference type="NCBI Taxonomy" id="4058"/>
    <lineage>
        <taxon>Eukaryota</taxon>
        <taxon>Viridiplantae</taxon>
        <taxon>Streptophyta</taxon>
        <taxon>Embryophyta</taxon>
        <taxon>Tracheophyta</taxon>
        <taxon>Spermatophyta</taxon>
        <taxon>Magnoliopsida</taxon>
        <taxon>eudicotyledons</taxon>
        <taxon>Gunneridae</taxon>
        <taxon>Pentapetalae</taxon>
        <taxon>asterids</taxon>
        <taxon>lamiids</taxon>
        <taxon>Gentianales</taxon>
        <taxon>Apocynaceae</taxon>
        <taxon>Rauvolfioideae</taxon>
        <taxon>Vinceae</taxon>
        <taxon>Catharanthinae</taxon>
        <taxon>Catharanthus</taxon>
    </lineage>
</organism>
<name>A0ACC0B546_CATRO</name>
<dbReference type="Proteomes" id="UP001060085">
    <property type="component" value="Linkage Group LG04"/>
</dbReference>
<gene>
    <name evidence="1" type="ORF">M9H77_17633</name>
</gene>